<dbReference type="InterPro" id="IPR000847">
    <property type="entry name" value="LysR_HTH_N"/>
</dbReference>
<proteinExistence type="inferred from homology"/>
<dbReference type="OrthoDB" id="570111at2"/>
<dbReference type="GO" id="GO:0003700">
    <property type="term" value="F:DNA-binding transcription factor activity"/>
    <property type="evidence" value="ECO:0007669"/>
    <property type="project" value="InterPro"/>
</dbReference>
<evidence type="ECO:0000256" key="4">
    <source>
        <dbReference type="ARBA" id="ARBA00023163"/>
    </source>
</evidence>
<comment type="similarity">
    <text evidence="1">Belongs to the LysR transcriptional regulatory family.</text>
</comment>
<protein>
    <submittedName>
        <fullName evidence="6">LysR family transcriptional regulator</fullName>
    </submittedName>
</protein>
<dbReference type="GO" id="GO:0043565">
    <property type="term" value="F:sequence-specific DNA binding"/>
    <property type="evidence" value="ECO:0007669"/>
    <property type="project" value="TreeGrafter"/>
</dbReference>
<dbReference type="InterPro" id="IPR058163">
    <property type="entry name" value="LysR-type_TF_proteobact-type"/>
</dbReference>
<dbReference type="PANTHER" id="PTHR30537">
    <property type="entry name" value="HTH-TYPE TRANSCRIPTIONAL REGULATOR"/>
    <property type="match status" value="1"/>
</dbReference>
<dbReference type="SUPFAM" id="SSF46785">
    <property type="entry name" value="Winged helix' DNA-binding domain"/>
    <property type="match status" value="1"/>
</dbReference>
<sequence length="289" mass="33053">MDWNSLKVFLAIARCGSLSGAANELDVNHSTIFRRLNAFEEEIGGKLFERINNSYELTTLGYELLDLAQNIEDSFDSIDRHIVGKDFQPKGNVKITAPTNIAYRYLPRYISEFNRQYPEIQIELLVSNQEFNMSNRQADIAVRATPSPPEHLVGRQVATLNWSVYASKKYQDKFGLPDNMKELVNHSLIGATGALSNLPAFVWQDKHFTNQVVTRCDDLTAMSYFAESGQGLAFLPEDQSRPELIKLFRVKESLPSNLWLLTHPDLRKVERIKLVMRYLTQAFSSEWNS</sequence>
<dbReference type="AlphaFoldDB" id="A0A545UIJ1"/>
<dbReference type="Pfam" id="PF03466">
    <property type="entry name" value="LysR_substrate"/>
    <property type="match status" value="1"/>
</dbReference>
<evidence type="ECO:0000313" key="6">
    <source>
        <dbReference type="EMBL" id="TQV89282.1"/>
    </source>
</evidence>
<dbReference type="SUPFAM" id="SSF53850">
    <property type="entry name" value="Periplasmic binding protein-like II"/>
    <property type="match status" value="1"/>
</dbReference>
<evidence type="ECO:0000256" key="2">
    <source>
        <dbReference type="ARBA" id="ARBA00023015"/>
    </source>
</evidence>
<dbReference type="Pfam" id="PF00126">
    <property type="entry name" value="HTH_1"/>
    <property type="match status" value="1"/>
</dbReference>
<comment type="caution">
    <text evidence="6">The sequence shown here is derived from an EMBL/GenBank/DDBJ whole genome shotgun (WGS) entry which is preliminary data.</text>
</comment>
<dbReference type="PANTHER" id="PTHR30537:SF3">
    <property type="entry name" value="TRANSCRIPTIONAL REGULATORY PROTEIN"/>
    <property type="match status" value="1"/>
</dbReference>
<dbReference type="EMBL" id="VIKS01000002">
    <property type="protein sequence ID" value="TQV89282.1"/>
    <property type="molecule type" value="Genomic_DNA"/>
</dbReference>
<dbReference type="InterPro" id="IPR005119">
    <property type="entry name" value="LysR_subst-bd"/>
</dbReference>
<dbReference type="PROSITE" id="PS50931">
    <property type="entry name" value="HTH_LYSR"/>
    <property type="match status" value="1"/>
</dbReference>
<feature type="domain" description="HTH lysR-type" evidence="5">
    <location>
        <begin position="1"/>
        <end position="58"/>
    </location>
</feature>
<accession>A0A545UIJ1</accession>
<evidence type="ECO:0000313" key="7">
    <source>
        <dbReference type="Proteomes" id="UP000315439"/>
    </source>
</evidence>
<name>A0A545UIJ1_9GAMM</name>
<dbReference type="InterPro" id="IPR036390">
    <property type="entry name" value="WH_DNA-bd_sf"/>
</dbReference>
<evidence type="ECO:0000256" key="3">
    <source>
        <dbReference type="ARBA" id="ARBA00023125"/>
    </source>
</evidence>
<dbReference type="RefSeq" id="WP_142892132.1">
    <property type="nucleotide sequence ID" value="NZ_ML660161.1"/>
</dbReference>
<dbReference type="Gene3D" id="3.40.190.290">
    <property type="match status" value="1"/>
</dbReference>
<dbReference type="InterPro" id="IPR036388">
    <property type="entry name" value="WH-like_DNA-bd_sf"/>
</dbReference>
<keyword evidence="4" id="KW-0804">Transcription</keyword>
<keyword evidence="7" id="KW-1185">Reference proteome</keyword>
<keyword evidence="3" id="KW-0238">DNA-binding</keyword>
<dbReference type="GO" id="GO:0006351">
    <property type="term" value="P:DNA-templated transcription"/>
    <property type="evidence" value="ECO:0007669"/>
    <property type="project" value="TreeGrafter"/>
</dbReference>
<organism evidence="6 7">
    <name type="scientific">Aliikangiella coralliicola</name>
    <dbReference type="NCBI Taxonomy" id="2592383"/>
    <lineage>
        <taxon>Bacteria</taxon>
        <taxon>Pseudomonadati</taxon>
        <taxon>Pseudomonadota</taxon>
        <taxon>Gammaproteobacteria</taxon>
        <taxon>Oceanospirillales</taxon>
        <taxon>Pleioneaceae</taxon>
        <taxon>Aliikangiella</taxon>
    </lineage>
</organism>
<keyword evidence="2" id="KW-0805">Transcription regulation</keyword>
<reference evidence="6 7" key="1">
    <citation type="submission" date="2019-07" db="EMBL/GenBank/DDBJ databases">
        <title>Draft genome for Aliikangiella sp. M105.</title>
        <authorList>
            <person name="Wang G."/>
        </authorList>
    </citation>
    <scope>NUCLEOTIDE SEQUENCE [LARGE SCALE GENOMIC DNA]</scope>
    <source>
        <strain evidence="6 7">M105</strain>
    </source>
</reference>
<dbReference type="Gene3D" id="1.10.10.10">
    <property type="entry name" value="Winged helix-like DNA-binding domain superfamily/Winged helix DNA-binding domain"/>
    <property type="match status" value="1"/>
</dbReference>
<evidence type="ECO:0000259" key="5">
    <source>
        <dbReference type="PROSITE" id="PS50931"/>
    </source>
</evidence>
<dbReference type="Proteomes" id="UP000315439">
    <property type="component" value="Unassembled WGS sequence"/>
</dbReference>
<evidence type="ECO:0000256" key="1">
    <source>
        <dbReference type="ARBA" id="ARBA00009437"/>
    </source>
</evidence>
<gene>
    <name evidence="6" type="ORF">FLL46_03890</name>
</gene>